<dbReference type="InterPro" id="IPR013216">
    <property type="entry name" value="Methyltransf_11"/>
</dbReference>
<dbReference type="GO" id="GO:0008757">
    <property type="term" value="F:S-adenosylmethionine-dependent methyltransferase activity"/>
    <property type="evidence" value="ECO:0007669"/>
    <property type="project" value="InterPro"/>
</dbReference>
<dbReference type="Gene3D" id="3.40.50.150">
    <property type="entry name" value="Vaccinia Virus protein VP39"/>
    <property type="match status" value="1"/>
</dbReference>
<dbReference type="AlphaFoldDB" id="A0A1G7HQF7"/>
<dbReference type="STRING" id="1550231.SAMN05660662_0764"/>
<keyword evidence="2" id="KW-0808">Transferase</keyword>
<dbReference type="RefSeq" id="WP_091763745.1">
    <property type="nucleotide sequence ID" value="NZ_FNBT01000001.1"/>
</dbReference>
<dbReference type="InterPro" id="IPR029063">
    <property type="entry name" value="SAM-dependent_MTases_sf"/>
</dbReference>
<dbReference type="SUPFAM" id="SSF53335">
    <property type="entry name" value="S-adenosyl-L-methionine-dependent methyltransferases"/>
    <property type="match status" value="1"/>
</dbReference>
<keyword evidence="3" id="KW-1185">Reference proteome</keyword>
<accession>A0A1G7HQF7</accession>
<dbReference type="Proteomes" id="UP000199406">
    <property type="component" value="Unassembled WGS sequence"/>
</dbReference>
<dbReference type="GO" id="GO:0032259">
    <property type="term" value="P:methylation"/>
    <property type="evidence" value="ECO:0007669"/>
    <property type="project" value="UniProtKB-KW"/>
</dbReference>
<evidence type="ECO:0000313" key="2">
    <source>
        <dbReference type="EMBL" id="SDF02650.1"/>
    </source>
</evidence>
<dbReference type="OrthoDB" id="9809391at2"/>
<gene>
    <name evidence="2" type="ORF">SAMN05660662_0764</name>
</gene>
<protein>
    <submittedName>
        <fullName evidence="2">Methyltransferase domain-containing protein</fullName>
    </submittedName>
</protein>
<feature type="domain" description="Methyltransferase type 11" evidence="1">
    <location>
        <begin position="38"/>
        <end position="119"/>
    </location>
</feature>
<proteinExistence type="predicted"/>
<reference evidence="3" key="1">
    <citation type="submission" date="2016-10" db="EMBL/GenBank/DDBJ databases">
        <authorList>
            <person name="Varghese N."/>
            <person name="Submissions S."/>
        </authorList>
    </citation>
    <scope>NUCLEOTIDE SEQUENCE [LARGE SCALE GENOMIC DNA]</scope>
    <source>
        <strain evidence="3">DSM 44268</strain>
    </source>
</reference>
<dbReference type="EMBL" id="FNBT01000001">
    <property type="protein sequence ID" value="SDF02650.1"/>
    <property type="molecule type" value="Genomic_DNA"/>
</dbReference>
<name>A0A1G7HQF7_9ACTN</name>
<evidence type="ECO:0000259" key="1">
    <source>
        <dbReference type="Pfam" id="PF08241"/>
    </source>
</evidence>
<organism evidence="2 3">
    <name type="scientific">Blastococcus aurantiacus</name>
    <dbReference type="NCBI Taxonomy" id="1550231"/>
    <lineage>
        <taxon>Bacteria</taxon>
        <taxon>Bacillati</taxon>
        <taxon>Actinomycetota</taxon>
        <taxon>Actinomycetes</taxon>
        <taxon>Geodermatophilales</taxon>
        <taxon>Geodermatophilaceae</taxon>
        <taxon>Blastococcus</taxon>
    </lineage>
</organism>
<evidence type="ECO:0000313" key="3">
    <source>
        <dbReference type="Proteomes" id="UP000199406"/>
    </source>
</evidence>
<sequence>MALYDRIGRSYRRTRQADPRVAAAIRDALGDVDSVVNIGAGAGAYEPPQTVLAVEPSRVMIDQRPADAAPAVVAVAEALPLADDAVDAALAVLTVHHWSDVAAGVAEMRRVARRRAVFFTWWPERVADFWLLRDYLPAAAKTDARLAVRIEELARLLGADAEIRSVPVPHDCVDGFAAAFWRRPEAYLDAEVRAGMSVFATTEPAALEEGLSRLADDIRTGAWHRANADLVQADSLDVGYCTVAVDL</sequence>
<dbReference type="Pfam" id="PF08241">
    <property type="entry name" value="Methyltransf_11"/>
    <property type="match status" value="1"/>
</dbReference>
<keyword evidence="2" id="KW-0489">Methyltransferase</keyword>